<gene>
    <name evidence="1" type="ORF">ElP_28370</name>
</gene>
<dbReference type="KEGG" id="tpla:ElP_28370"/>
<dbReference type="AlphaFoldDB" id="A0A518H299"/>
<evidence type="ECO:0000313" key="1">
    <source>
        <dbReference type="EMBL" id="QDV34940.1"/>
    </source>
</evidence>
<accession>A0A518H299</accession>
<sequence>MSGPCLTDAEKALVKRSYRKEPNIAAAARAANRHQPKTDG</sequence>
<proteinExistence type="predicted"/>
<dbReference type="EMBL" id="CP036426">
    <property type="protein sequence ID" value="QDV34940.1"/>
    <property type="molecule type" value="Genomic_DNA"/>
</dbReference>
<evidence type="ECO:0000313" key="2">
    <source>
        <dbReference type="Proteomes" id="UP000317835"/>
    </source>
</evidence>
<organism evidence="1 2">
    <name type="scientific">Tautonia plasticadhaerens</name>
    <dbReference type="NCBI Taxonomy" id="2527974"/>
    <lineage>
        <taxon>Bacteria</taxon>
        <taxon>Pseudomonadati</taxon>
        <taxon>Planctomycetota</taxon>
        <taxon>Planctomycetia</taxon>
        <taxon>Isosphaerales</taxon>
        <taxon>Isosphaeraceae</taxon>
        <taxon>Tautonia</taxon>
    </lineage>
</organism>
<reference evidence="1 2" key="1">
    <citation type="submission" date="2019-02" db="EMBL/GenBank/DDBJ databases">
        <title>Deep-cultivation of Planctomycetes and their phenomic and genomic characterization uncovers novel biology.</title>
        <authorList>
            <person name="Wiegand S."/>
            <person name="Jogler M."/>
            <person name="Boedeker C."/>
            <person name="Pinto D."/>
            <person name="Vollmers J."/>
            <person name="Rivas-Marin E."/>
            <person name="Kohn T."/>
            <person name="Peeters S.H."/>
            <person name="Heuer A."/>
            <person name="Rast P."/>
            <person name="Oberbeckmann S."/>
            <person name="Bunk B."/>
            <person name="Jeske O."/>
            <person name="Meyerdierks A."/>
            <person name="Storesund J.E."/>
            <person name="Kallscheuer N."/>
            <person name="Luecker S."/>
            <person name="Lage O.M."/>
            <person name="Pohl T."/>
            <person name="Merkel B.J."/>
            <person name="Hornburger P."/>
            <person name="Mueller R.-W."/>
            <person name="Bruemmer F."/>
            <person name="Labrenz M."/>
            <person name="Spormann A.M."/>
            <person name="Op den Camp H."/>
            <person name="Overmann J."/>
            <person name="Amann R."/>
            <person name="Jetten M.S.M."/>
            <person name="Mascher T."/>
            <person name="Medema M.H."/>
            <person name="Devos D.P."/>
            <person name="Kaster A.-K."/>
            <person name="Ovreas L."/>
            <person name="Rohde M."/>
            <person name="Galperin M.Y."/>
            <person name="Jogler C."/>
        </authorList>
    </citation>
    <scope>NUCLEOTIDE SEQUENCE [LARGE SCALE GENOMIC DNA]</scope>
    <source>
        <strain evidence="1 2">ElP</strain>
    </source>
</reference>
<keyword evidence="2" id="KW-1185">Reference proteome</keyword>
<name>A0A518H299_9BACT</name>
<protein>
    <submittedName>
        <fullName evidence="1">Uncharacterized protein</fullName>
    </submittedName>
</protein>
<dbReference type="Proteomes" id="UP000317835">
    <property type="component" value="Chromosome"/>
</dbReference>